<dbReference type="Pfam" id="PF00169">
    <property type="entry name" value="PH"/>
    <property type="match status" value="1"/>
</dbReference>
<keyword evidence="2" id="KW-0445">Lipid transport</keyword>
<dbReference type="EMBL" id="HACA01006347">
    <property type="protein sequence ID" value="CDW23708.1"/>
    <property type="molecule type" value="Transcribed_RNA"/>
</dbReference>
<keyword evidence="1" id="KW-0813">Transport</keyword>
<dbReference type="InterPro" id="IPR011993">
    <property type="entry name" value="PH-like_dom_sf"/>
</dbReference>
<organism evidence="6">
    <name type="scientific">Lepeophtheirus salmonis</name>
    <name type="common">Salmon louse</name>
    <name type="synonym">Caligus salmonis</name>
    <dbReference type="NCBI Taxonomy" id="72036"/>
    <lineage>
        <taxon>Eukaryota</taxon>
        <taxon>Metazoa</taxon>
        <taxon>Ecdysozoa</taxon>
        <taxon>Arthropoda</taxon>
        <taxon>Crustacea</taxon>
        <taxon>Multicrustacea</taxon>
        <taxon>Hexanauplia</taxon>
        <taxon>Copepoda</taxon>
        <taxon>Siphonostomatoida</taxon>
        <taxon>Caligidae</taxon>
        <taxon>Lepeophtheirus</taxon>
    </lineage>
</organism>
<dbReference type="GO" id="GO:0032934">
    <property type="term" value="F:sterol binding"/>
    <property type="evidence" value="ECO:0007669"/>
    <property type="project" value="TreeGrafter"/>
</dbReference>
<dbReference type="PANTHER" id="PTHR10972">
    <property type="entry name" value="OXYSTEROL-BINDING PROTEIN-RELATED"/>
    <property type="match status" value="1"/>
</dbReference>
<evidence type="ECO:0000256" key="1">
    <source>
        <dbReference type="ARBA" id="ARBA00022448"/>
    </source>
</evidence>
<feature type="compositionally biased region" description="Low complexity" evidence="4">
    <location>
        <begin position="268"/>
        <end position="277"/>
    </location>
</feature>
<protein>
    <recommendedName>
        <fullName evidence="5">PH domain-containing protein</fullName>
    </recommendedName>
</protein>
<evidence type="ECO:0000256" key="2">
    <source>
        <dbReference type="ARBA" id="ARBA00023055"/>
    </source>
</evidence>
<feature type="region of interest" description="Disordered" evidence="4">
    <location>
        <begin position="130"/>
        <end position="152"/>
    </location>
</feature>
<dbReference type="SUPFAM" id="SSF50729">
    <property type="entry name" value="PH domain-like"/>
    <property type="match status" value="1"/>
</dbReference>
<dbReference type="GO" id="GO:0006869">
    <property type="term" value="P:lipid transport"/>
    <property type="evidence" value="ECO:0007669"/>
    <property type="project" value="UniProtKB-KW"/>
</dbReference>
<reference evidence="6" key="1">
    <citation type="submission" date="2014-05" db="EMBL/GenBank/DDBJ databases">
        <authorList>
            <person name="Chronopoulou M."/>
        </authorList>
    </citation>
    <scope>NUCLEOTIDE SEQUENCE</scope>
    <source>
        <tissue evidence="6">Whole organism</tissue>
    </source>
</reference>
<evidence type="ECO:0000259" key="5">
    <source>
        <dbReference type="PROSITE" id="PS50003"/>
    </source>
</evidence>
<dbReference type="OrthoDB" id="48057at2759"/>
<dbReference type="GO" id="GO:0005829">
    <property type="term" value="C:cytosol"/>
    <property type="evidence" value="ECO:0007669"/>
    <property type="project" value="TreeGrafter"/>
</dbReference>
<dbReference type="GO" id="GO:0016020">
    <property type="term" value="C:membrane"/>
    <property type="evidence" value="ECO:0007669"/>
    <property type="project" value="TreeGrafter"/>
</dbReference>
<dbReference type="SMART" id="SM00233">
    <property type="entry name" value="PH"/>
    <property type="match status" value="1"/>
</dbReference>
<dbReference type="PROSITE" id="PS50003">
    <property type="entry name" value="PH_DOMAIN"/>
    <property type="match status" value="1"/>
</dbReference>
<name>A0A0K2TCH1_LEPSM</name>
<proteinExistence type="predicted"/>
<feature type="compositionally biased region" description="Polar residues" evidence="4">
    <location>
        <begin position="278"/>
        <end position="290"/>
    </location>
</feature>
<evidence type="ECO:0000313" key="6">
    <source>
        <dbReference type="EMBL" id="CDW23708.1"/>
    </source>
</evidence>
<dbReference type="KEGG" id="lsm:121129073"/>
<accession>A0A0K2TCH1</accession>
<evidence type="ECO:0000256" key="4">
    <source>
        <dbReference type="SAM" id="MobiDB-lite"/>
    </source>
</evidence>
<feature type="domain" description="PH" evidence="5">
    <location>
        <begin position="16"/>
        <end position="116"/>
    </location>
</feature>
<feature type="region of interest" description="Disordered" evidence="4">
    <location>
        <begin position="243"/>
        <end position="303"/>
    </location>
</feature>
<dbReference type="InterPro" id="IPR000648">
    <property type="entry name" value="Oxysterol-bd"/>
</dbReference>
<dbReference type="AlphaFoldDB" id="A0A0K2TCH1"/>
<dbReference type="PANTHER" id="PTHR10972:SF141">
    <property type="entry name" value="OXYSTEROL-BINDING PROTEIN"/>
    <property type="match status" value="1"/>
</dbReference>
<feature type="compositionally biased region" description="Polar residues" evidence="4">
    <location>
        <begin position="258"/>
        <end position="267"/>
    </location>
</feature>
<sequence length="303" mass="33349">MSSVSSAEVSVLCPERRAFEGQLNKFTNLVKGWQYRWMILDPETGTLSYYTSAEDKYDVSRPVRGSGHLAGAFVVPSQEDSTAFSVDFASGETFKLRASNVKERQIWVDKLRSVAQSHDKALTAVNSASPPIREYLPPTPPGSKSHLRHNGEPNEALQNLSLTVLDALGSAHDILHQCNVNHKEVVKDIEKSPRSFDKDFLILKSTSQSALLCLENALLMIQDYNQNMTQKLPLKSKTLSESKFSLHSPLNSPRKKQSSLSLQQDNGSSSSTPLTSSKLNTESPTKSTGSLKEPLKERISGGS</sequence>
<keyword evidence="3" id="KW-0446">Lipid-binding</keyword>
<dbReference type="RefSeq" id="XP_040580678.1">
    <property type="nucleotide sequence ID" value="XM_040724744.2"/>
</dbReference>
<dbReference type="InterPro" id="IPR001849">
    <property type="entry name" value="PH_domain"/>
</dbReference>
<evidence type="ECO:0000256" key="3">
    <source>
        <dbReference type="ARBA" id="ARBA00023121"/>
    </source>
</evidence>
<dbReference type="Gene3D" id="2.30.29.30">
    <property type="entry name" value="Pleckstrin-homology domain (PH domain)/Phosphotyrosine-binding domain (PTB)"/>
    <property type="match status" value="1"/>
</dbReference>
<dbReference type="GeneID" id="121129073"/>
<feature type="compositionally biased region" description="Basic and acidic residues" evidence="4">
    <location>
        <begin position="293"/>
        <end position="303"/>
    </location>
</feature>